<dbReference type="Proteomes" id="UP000037035">
    <property type="component" value="Unassembled WGS sequence"/>
</dbReference>
<evidence type="ECO:0000313" key="3">
    <source>
        <dbReference type="Proteomes" id="UP000037035"/>
    </source>
</evidence>
<gene>
    <name evidence="2" type="ORF">VP01_205g4</name>
</gene>
<dbReference type="AlphaFoldDB" id="A0A0L6VAX6"/>
<dbReference type="VEuPathDB" id="FungiDB:VP01_205g4"/>
<name>A0A0L6VAX6_9BASI</name>
<keyword evidence="3" id="KW-1185">Reference proteome</keyword>
<dbReference type="EMBL" id="LAVV01006904">
    <property type="protein sequence ID" value="KNZ57844.1"/>
    <property type="molecule type" value="Genomic_DNA"/>
</dbReference>
<proteinExistence type="predicted"/>
<reference evidence="2 3" key="1">
    <citation type="submission" date="2015-08" db="EMBL/GenBank/DDBJ databases">
        <title>Next Generation Sequencing and Analysis of the Genome of Puccinia sorghi L Schw, the Causal Agent of Maize Common Rust.</title>
        <authorList>
            <person name="Rochi L."/>
            <person name="Burguener G."/>
            <person name="Darino M."/>
            <person name="Turjanski A."/>
            <person name="Kreff E."/>
            <person name="Dieguez M.J."/>
            <person name="Sacco F."/>
        </authorList>
    </citation>
    <scope>NUCLEOTIDE SEQUENCE [LARGE SCALE GENOMIC DNA]</scope>
    <source>
        <strain evidence="2 3">RO10H11247</strain>
    </source>
</reference>
<evidence type="ECO:0000256" key="1">
    <source>
        <dbReference type="SAM" id="MobiDB-lite"/>
    </source>
</evidence>
<organism evidence="2 3">
    <name type="scientific">Puccinia sorghi</name>
    <dbReference type="NCBI Taxonomy" id="27349"/>
    <lineage>
        <taxon>Eukaryota</taxon>
        <taxon>Fungi</taxon>
        <taxon>Dikarya</taxon>
        <taxon>Basidiomycota</taxon>
        <taxon>Pucciniomycotina</taxon>
        <taxon>Pucciniomycetes</taxon>
        <taxon>Pucciniales</taxon>
        <taxon>Pucciniaceae</taxon>
        <taxon>Puccinia</taxon>
    </lineage>
</organism>
<accession>A0A0L6VAX6</accession>
<feature type="region of interest" description="Disordered" evidence="1">
    <location>
        <begin position="1"/>
        <end position="25"/>
    </location>
</feature>
<dbReference type="STRING" id="27349.A0A0L6VAX6"/>
<comment type="caution">
    <text evidence="2">The sequence shown here is derived from an EMBL/GenBank/DDBJ whole genome shotgun (WGS) entry which is preliminary data.</text>
</comment>
<feature type="non-terminal residue" evidence="2">
    <location>
        <position position="1"/>
    </location>
</feature>
<evidence type="ECO:0000313" key="2">
    <source>
        <dbReference type="EMBL" id="KNZ57844.1"/>
    </source>
</evidence>
<sequence>IYPHAQEIFPNPHNQTLRSRPSKETGHLKKLHYLVIIKWLKIEQNYNSCFGKRKAPAVGRPAKGKINGFEMMAINLRNQSPSKINLTPHKMKD</sequence>
<dbReference type="OrthoDB" id="2507214at2759"/>
<protein>
    <submittedName>
        <fullName evidence="2">Uncharacterized protein</fullName>
    </submittedName>
</protein>